<keyword evidence="4" id="KW-1185">Reference proteome</keyword>
<dbReference type="InterPro" id="IPR014720">
    <property type="entry name" value="dsRBD_dom"/>
</dbReference>
<dbReference type="Pfam" id="PF00035">
    <property type="entry name" value="dsrm"/>
    <property type="match status" value="1"/>
</dbReference>
<sequence length="107" mass="12161">NVTHTVELNALCMKLGKKPIYKPIDAYQGMRPAFNYNIRAPGPYARSMQHYYYPFPPVGPVLYHMELSIGGQQFHGKGRTRQAAKHDAAAKAIKYLQKEPIMQQLAE</sequence>
<dbReference type="PROSITE" id="PS50137">
    <property type="entry name" value="DS_RBD"/>
    <property type="match status" value="1"/>
</dbReference>
<proteinExistence type="predicted"/>
<gene>
    <name evidence="3" type="ORF">M9458_014253</name>
</gene>
<keyword evidence="1" id="KW-0694">RNA-binding</keyword>
<feature type="domain" description="DRBM" evidence="2">
    <location>
        <begin position="3"/>
        <end position="98"/>
    </location>
</feature>
<protein>
    <recommendedName>
        <fullName evidence="2">DRBM domain-containing protein</fullName>
    </recommendedName>
</protein>
<feature type="non-terminal residue" evidence="3">
    <location>
        <position position="1"/>
    </location>
</feature>
<evidence type="ECO:0000313" key="4">
    <source>
        <dbReference type="Proteomes" id="UP001529510"/>
    </source>
</evidence>
<evidence type="ECO:0000313" key="3">
    <source>
        <dbReference type="EMBL" id="KAL0191555.1"/>
    </source>
</evidence>
<dbReference type="FunFam" id="3.30.160.20:FF:000013">
    <property type="entry name" value="double-stranded RNA-binding protein Staufen homolog 2 isoform X3"/>
    <property type="match status" value="1"/>
</dbReference>
<dbReference type="EMBL" id="JAMKFB020000006">
    <property type="protein sequence ID" value="KAL0191555.1"/>
    <property type="molecule type" value="Genomic_DNA"/>
</dbReference>
<organism evidence="3 4">
    <name type="scientific">Cirrhinus mrigala</name>
    <name type="common">Mrigala</name>
    <dbReference type="NCBI Taxonomy" id="683832"/>
    <lineage>
        <taxon>Eukaryota</taxon>
        <taxon>Metazoa</taxon>
        <taxon>Chordata</taxon>
        <taxon>Craniata</taxon>
        <taxon>Vertebrata</taxon>
        <taxon>Euteleostomi</taxon>
        <taxon>Actinopterygii</taxon>
        <taxon>Neopterygii</taxon>
        <taxon>Teleostei</taxon>
        <taxon>Ostariophysi</taxon>
        <taxon>Cypriniformes</taxon>
        <taxon>Cyprinidae</taxon>
        <taxon>Labeoninae</taxon>
        <taxon>Labeonini</taxon>
        <taxon>Cirrhinus</taxon>
    </lineage>
</organism>
<dbReference type="Proteomes" id="UP001529510">
    <property type="component" value="Unassembled WGS sequence"/>
</dbReference>
<evidence type="ECO:0000259" key="2">
    <source>
        <dbReference type="PROSITE" id="PS50137"/>
    </source>
</evidence>
<dbReference type="AlphaFoldDB" id="A0ABD0R167"/>
<reference evidence="3 4" key="1">
    <citation type="submission" date="2024-05" db="EMBL/GenBank/DDBJ databases">
        <title>Genome sequencing and assembly of Indian major carp, Cirrhinus mrigala (Hamilton, 1822).</title>
        <authorList>
            <person name="Mohindra V."/>
            <person name="Chowdhury L.M."/>
            <person name="Lal K."/>
            <person name="Jena J.K."/>
        </authorList>
    </citation>
    <scope>NUCLEOTIDE SEQUENCE [LARGE SCALE GENOMIC DNA]</scope>
    <source>
        <strain evidence="3">CM1030</strain>
        <tissue evidence="3">Blood</tissue>
    </source>
</reference>
<dbReference type="SMART" id="SM00358">
    <property type="entry name" value="DSRM"/>
    <property type="match status" value="1"/>
</dbReference>
<accession>A0ABD0R167</accession>
<dbReference type="PANTHER" id="PTHR46054">
    <property type="entry name" value="MATERNAL EFFECT PROTEIN STAUFEN"/>
    <property type="match status" value="1"/>
</dbReference>
<dbReference type="Gene3D" id="3.30.160.20">
    <property type="match status" value="1"/>
</dbReference>
<comment type="caution">
    <text evidence="3">The sequence shown here is derived from an EMBL/GenBank/DDBJ whole genome shotgun (WGS) entry which is preliminary data.</text>
</comment>
<dbReference type="SUPFAM" id="SSF54768">
    <property type="entry name" value="dsRNA-binding domain-like"/>
    <property type="match status" value="1"/>
</dbReference>
<dbReference type="GO" id="GO:0003723">
    <property type="term" value="F:RNA binding"/>
    <property type="evidence" value="ECO:0007669"/>
    <property type="project" value="UniProtKB-UniRule"/>
</dbReference>
<evidence type="ECO:0000256" key="1">
    <source>
        <dbReference type="PROSITE-ProRule" id="PRU00266"/>
    </source>
</evidence>
<dbReference type="InterPro" id="IPR051740">
    <property type="entry name" value="DRBM-containing_protein"/>
</dbReference>
<name>A0ABD0R167_CIRMR</name>
<feature type="non-terminal residue" evidence="3">
    <location>
        <position position="107"/>
    </location>
</feature>
<dbReference type="PANTHER" id="PTHR46054:SF2">
    <property type="entry name" value="DOUBLE-STRANDED RNA-BINDING PROTEIN STAUFEN HOMOLOG 1"/>
    <property type="match status" value="1"/>
</dbReference>